<organism evidence="2 3">
    <name type="scientific">Puccinia sorghi</name>
    <dbReference type="NCBI Taxonomy" id="27349"/>
    <lineage>
        <taxon>Eukaryota</taxon>
        <taxon>Fungi</taxon>
        <taxon>Dikarya</taxon>
        <taxon>Basidiomycota</taxon>
        <taxon>Pucciniomycotina</taxon>
        <taxon>Pucciniomycetes</taxon>
        <taxon>Pucciniales</taxon>
        <taxon>Pucciniaceae</taxon>
        <taxon>Puccinia</taxon>
    </lineage>
</organism>
<evidence type="ECO:0000256" key="1">
    <source>
        <dbReference type="SAM" id="Phobius"/>
    </source>
</evidence>
<protein>
    <submittedName>
        <fullName evidence="2">Uncharacterized protein</fullName>
    </submittedName>
</protein>
<comment type="caution">
    <text evidence="2">The sequence shown here is derived from an EMBL/GenBank/DDBJ whole genome shotgun (WGS) entry which is preliminary data.</text>
</comment>
<feature type="transmembrane region" description="Helical" evidence="1">
    <location>
        <begin position="211"/>
        <end position="231"/>
    </location>
</feature>
<keyword evidence="3" id="KW-1185">Reference proteome</keyword>
<dbReference type="VEuPathDB" id="FungiDB:VP01_3838g1"/>
<reference evidence="2 3" key="1">
    <citation type="submission" date="2015-08" db="EMBL/GenBank/DDBJ databases">
        <title>Next Generation Sequencing and Analysis of the Genome of Puccinia sorghi L Schw, the Causal Agent of Maize Common Rust.</title>
        <authorList>
            <person name="Rochi L."/>
            <person name="Burguener G."/>
            <person name="Darino M."/>
            <person name="Turjanski A."/>
            <person name="Kreff E."/>
            <person name="Dieguez M.J."/>
            <person name="Sacco F."/>
        </authorList>
    </citation>
    <scope>NUCLEOTIDE SEQUENCE [LARGE SCALE GENOMIC DNA]</scope>
    <source>
        <strain evidence="2 3">RO10H11247</strain>
    </source>
</reference>
<keyword evidence="1" id="KW-0812">Transmembrane</keyword>
<dbReference type="AlphaFoldDB" id="A0A0L6UU03"/>
<feature type="transmembrane region" description="Helical" evidence="1">
    <location>
        <begin position="268"/>
        <end position="286"/>
    </location>
</feature>
<accession>A0A0L6UU03</accession>
<name>A0A0L6UU03_9BASI</name>
<proteinExistence type="predicted"/>
<keyword evidence="1" id="KW-0472">Membrane</keyword>
<feature type="transmembrane region" description="Helical" evidence="1">
    <location>
        <begin position="184"/>
        <end position="204"/>
    </location>
</feature>
<sequence>MCNTSCVEHREVDPFKQYIIDLSLLNPPRYAYHLFVVKTRRSKPKLANPLHPSSKPKQPKQTTKQYKYLSSLPPLQVLFLKFFRKNMIYGTSLEAKYKLFKLWLRGNMNNQNKQAKIGFRMMKNKTQNSKTSKQEHPHWVRLPIRRLKCNYMIHYSQTTFGKTFCDLGKWSTTLKLGGGYSTYLLFYAVLNQMSIYLRSIYFYLLYSRVHLCPSINSMSLCWNFLFFYSYLNSPLFSQSFISPQSSYPVAYELVSSIYFQFILVSRNGLIYCFFVILFMGFLIHLLNHNLISLDLVCISSIDTSNFIIVFFPLTLILFVHFSYNFKPDSVNFDTLQKGKRLAEPSSQIRILKFHMPLCDSTPGLKVILPNVCMAGYQPMLYFMGPSSDTLLDASRSFQGQGILSKILPSHRIISKITQINFKAAQSTSN</sequence>
<dbReference type="EMBL" id="LAVV01008877">
    <property type="protein sequence ID" value="KNZ51732.1"/>
    <property type="molecule type" value="Genomic_DNA"/>
</dbReference>
<evidence type="ECO:0000313" key="3">
    <source>
        <dbReference type="Proteomes" id="UP000037035"/>
    </source>
</evidence>
<feature type="transmembrane region" description="Helical" evidence="1">
    <location>
        <begin position="306"/>
        <end position="323"/>
    </location>
</feature>
<evidence type="ECO:0000313" key="2">
    <source>
        <dbReference type="EMBL" id="KNZ51732.1"/>
    </source>
</evidence>
<keyword evidence="1" id="KW-1133">Transmembrane helix</keyword>
<dbReference type="Proteomes" id="UP000037035">
    <property type="component" value="Unassembled WGS sequence"/>
</dbReference>
<gene>
    <name evidence="2" type="ORF">VP01_3838g1</name>
</gene>